<name>A0ABR2FJG5_9ROSI</name>
<keyword evidence="2" id="KW-1185">Reference proteome</keyword>
<gene>
    <name evidence="1" type="ORF">V6N12_071310</name>
</gene>
<dbReference type="Proteomes" id="UP001472677">
    <property type="component" value="Unassembled WGS sequence"/>
</dbReference>
<sequence length="80" mass="8894">MEEACPDLQQKGRKVPLFTTFPLIPSVIGHLAASITHSPTIWILENLCSLSLISTTQRERSQTLHFQCDSNFVGRPASMP</sequence>
<organism evidence="1 2">
    <name type="scientific">Hibiscus sabdariffa</name>
    <name type="common">roselle</name>
    <dbReference type="NCBI Taxonomy" id="183260"/>
    <lineage>
        <taxon>Eukaryota</taxon>
        <taxon>Viridiplantae</taxon>
        <taxon>Streptophyta</taxon>
        <taxon>Embryophyta</taxon>
        <taxon>Tracheophyta</taxon>
        <taxon>Spermatophyta</taxon>
        <taxon>Magnoliopsida</taxon>
        <taxon>eudicotyledons</taxon>
        <taxon>Gunneridae</taxon>
        <taxon>Pentapetalae</taxon>
        <taxon>rosids</taxon>
        <taxon>malvids</taxon>
        <taxon>Malvales</taxon>
        <taxon>Malvaceae</taxon>
        <taxon>Malvoideae</taxon>
        <taxon>Hibiscus</taxon>
    </lineage>
</organism>
<reference evidence="1 2" key="1">
    <citation type="journal article" date="2024" name="G3 (Bethesda)">
        <title>Genome assembly of Hibiscus sabdariffa L. provides insights into metabolisms of medicinal natural products.</title>
        <authorList>
            <person name="Kim T."/>
        </authorList>
    </citation>
    <scope>NUCLEOTIDE SEQUENCE [LARGE SCALE GENOMIC DNA]</scope>
    <source>
        <strain evidence="1">TK-2024</strain>
        <tissue evidence="1">Old leaves</tissue>
    </source>
</reference>
<proteinExistence type="predicted"/>
<protein>
    <submittedName>
        <fullName evidence="1">Uncharacterized protein</fullName>
    </submittedName>
</protein>
<accession>A0ABR2FJG5</accession>
<dbReference type="EMBL" id="JBBPBM010000006">
    <property type="protein sequence ID" value="KAK8581067.1"/>
    <property type="molecule type" value="Genomic_DNA"/>
</dbReference>
<evidence type="ECO:0000313" key="1">
    <source>
        <dbReference type="EMBL" id="KAK8581067.1"/>
    </source>
</evidence>
<evidence type="ECO:0000313" key="2">
    <source>
        <dbReference type="Proteomes" id="UP001472677"/>
    </source>
</evidence>
<comment type="caution">
    <text evidence="1">The sequence shown here is derived from an EMBL/GenBank/DDBJ whole genome shotgun (WGS) entry which is preliminary data.</text>
</comment>